<dbReference type="GO" id="GO:0003677">
    <property type="term" value="F:DNA binding"/>
    <property type="evidence" value="ECO:0007669"/>
    <property type="project" value="UniProtKB-KW"/>
</dbReference>
<keyword evidence="1" id="KW-0805">Transcription regulation</keyword>
<sequence length="118" mass="13581">MKRKLNECEMLHIDIVKVVRSQMYAEPVLDGVSNLFKIMGDKTRCNILCALSQNELCVCALTVLLDMSKSAISHQLRVLREAKLVRSRREGKNVYYSLDDDHVKDIFRTAAEHVSERE</sequence>
<keyword evidence="2" id="KW-0238">DNA-binding</keyword>
<dbReference type="PRINTS" id="PR00778">
    <property type="entry name" value="HTHARSR"/>
</dbReference>
<gene>
    <name evidence="5" type="ORF">IAB06_01695</name>
</gene>
<dbReference type="Gene3D" id="1.10.10.10">
    <property type="entry name" value="Winged helix-like DNA-binding domain superfamily/Winged helix DNA-binding domain"/>
    <property type="match status" value="1"/>
</dbReference>
<dbReference type="NCBIfam" id="NF033788">
    <property type="entry name" value="HTH_metalloreg"/>
    <property type="match status" value="1"/>
</dbReference>
<evidence type="ECO:0000256" key="3">
    <source>
        <dbReference type="ARBA" id="ARBA00023163"/>
    </source>
</evidence>
<evidence type="ECO:0000313" key="5">
    <source>
        <dbReference type="EMBL" id="HIU63741.1"/>
    </source>
</evidence>
<evidence type="ECO:0000256" key="1">
    <source>
        <dbReference type="ARBA" id="ARBA00023015"/>
    </source>
</evidence>
<dbReference type="EMBL" id="DVNI01000024">
    <property type="protein sequence ID" value="HIU63741.1"/>
    <property type="molecule type" value="Genomic_DNA"/>
</dbReference>
<dbReference type="InterPro" id="IPR051011">
    <property type="entry name" value="Metal_resp_trans_reg"/>
</dbReference>
<dbReference type="Proteomes" id="UP000824099">
    <property type="component" value="Unassembled WGS sequence"/>
</dbReference>
<name>A0A9D1SKN6_9FIRM</name>
<organism evidence="5 6">
    <name type="scientific">Candidatus Avacidaminococcus intestinavium</name>
    <dbReference type="NCBI Taxonomy" id="2840684"/>
    <lineage>
        <taxon>Bacteria</taxon>
        <taxon>Bacillati</taxon>
        <taxon>Bacillota</taxon>
        <taxon>Negativicutes</taxon>
        <taxon>Acidaminococcales</taxon>
        <taxon>Acidaminococcaceae</taxon>
        <taxon>Acidaminococcaceae incertae sedis</taxon>
        <taxon>Candidatus Avacidaminococcus</taxon>
    </lineage>
</organism>
<reference evidence="5" key="2">
    <citation type="journal article" date="2021" name="PeerJ">
        <title>Extensive microbial diversity within the chicken gut microbiome revealed by metagenomics and culture.</title>
        <authorList>
            <person name="Gilroy R."/>
            <person name="Ravi A."/>
            <person name="Getino M."/>
            <person name="Pursley I."/>
            <person name="Horton D.L."/>
            <person name="Alikhan N.F."/>
            <person name="Baker D."/>
            <person name="Gharbi K."/>
            <person name="Hall N."/>
            <person name="Watson M."/>
            <person name="Adriaenssens E.M."/>
            <person name="Foster-Nyarko E."/>
            <person name="Jarju S."/>
            <person name="Secka A."/>
            <person name="Antonio M."/>
            <person name="Oren A."/>
            <person name="Chaudhuri R.R."/>
            <person name="La Ragione R."/>
            <person name="Hildebrand F."/>
            <person name="Pallen M.J."/>
        </authorList>
    </citation>
    <scope>NUCLEOTIDE SEQUENCE</scope>
    <source>
        <strain evidence="5">CHK160-1198</strain>
    </source>
</reference>
<dbReference type="InterPro" id="IPR036390">
    <property type="entry name" value="WH_DNA-bd_sf"/>
</dbReference>
<proteinExistence type="predicted"/>
<evidence type="ECO:0000256" key="2">
    <source>
        <dbReference type="ARBA" id="ARBA00023125"/>
    </source>
</evidence>
<dbReference type="InterPro" id="IPR011991">
    <property type="entry name" value="ArsR-like_HTH"/>
</dbReference>
<dbReference type="Pfam" id="PF01022">
    <property type="entry name" value="HTH_5"/>
    <property type="match status" value="1"/>
</dbReference>
<reference evidence="5" key="1">
    <citation type="submission" date="2020-10" db="EMBL/GenBank/DDBJ databases">
        <authorList>
            <person name="Gilroy R."/>
        </authorList>
    </citation>
    <scope>NUCLEOTIDE SEQUENCE</scope>
    <source>
        <strain evidence="5">CHK160-1198</strain>
    </source>
</reference>
<dbReference type="AlphaFoldDB" id="A0A9D1SKN6"/>
<evidence type="ECO:0000313" key="6">
    <source>
        <dbReference type="Proteomes" id="UP000824099"/>
    </source>
</evidence>
<dbReference type="PANTHER" id="PTHR43132">
    <property type="entry name" value="ARSENICAL RESISTANCE OPERON REPRESSOR ARSR-RELATED"/>
    <property type="match status" value="1"/>
</dbReference>
<keyword evidence="3" id="KW-0804">Transcription</keyword>
<protein>
    <submittedName>
        <fullName evidence="5">Helix-turn-helix transcriptional regulator</fullName>
    </submittedName>
</protein>
<comment type="caution">
    <text evidence="5">The sequence shown here is derived from an EMBL/GenBank/DDBJ whole genome shotgun (WGS) entry which is preliminary data.</text>
</comment>
<feature type="domain" description="HTH arsR-type" evidence="4">
    <location>
        <begin position="24"/>
        <end position="118"/>
    </location>
</feature>
<dbReference type="SMART" id="SM00418">
    <property type="entry name" value="HTH_ARSR"/>
    <property type="match status" value="1"/>
</dbReference>
<accession>A0A9D1SKN6</accession>
<dbReference type="InterPro" id="IPR001845">
    <property type="entry name" value="HTH_ArsR_DNA-bd_dom"/>
</dbReference>
<dbReference type="CDD" id="cd00090">
    <property type="entry name" value="HTH_ARSR"/>
    <property type="match status" value="1"/>
</dbReference>
<evidence type="ECO:0000259" key="4">
    <source>
        <dbReference type="PROSITE" id="PS50987"/>
    </source>
</evidence>
<dbReference type="PANTHER" id="PTHR43132:SF6">
    <property type="entry name" value="HTH-TYPE TRANSCRIPTIONAL REPRESSOR CZRA"/>
    <property type="match status" value="1"/>
</dbReference>
<dbReference type="InterPro" id="IPR036388">
    <property type="entry name" value="WH-like_DNA-bd_sf"/>
</dbReference>
<dbReference type="PROSITE" id="PS50987">
    <property type="entry name" value="HTH_ARSR_2"/>
    <property type="match status" value="1"/>
</dbReference>
<dbReference type="GO" id="GO:0003700">
    <property type="term" value="F:DNA-binding transcription factor activity"/>
    <property type="evidence" value="ECO:0007669"/>
    <property type="project" value="InterPro"/>
</dbReference>
<dbReference type="SUPFAM" id="SSF46785">
    <property type="entry name" value="Winged helix' DNA-binding domain"/>
    <property type="match status" value="1"/>
</dbReference>